<keyword evidence="3" id="KW-1185">Reference proteome</keyword>
<dbReference type="SUPFAM" id="SSF56601">
    <property type="entry name" value="beta-lactamase/transpeptidase-like"/>
    <property type="match status" value="1"/>
</dbReference>
<name>A0A9X1QQI9_9CORY</name>
<protein>
    <recommendedName>
        <fullName evidence="4">Serine hydrolase</fullName>
    </recommendedName>
</protein>
<keyword evidence="1" id="KW-0732">Signal</keyword>
<evidence type="ECO:0008006" key="4">
    <source>
        <dbReference type="Google" id="ProtNLM"/>
    </source>
</evidence>
<dbReference type="Gene3D" id="3.40.710.10">
    <property type="entry name" value="DD-peptidase/beta-lactamase superfamily"/>
    <property type="match status" value="1"/>
</dbReference>
<comment type="caution">
    <text evidence="2">The sequence shown here is derived from an EMBL/GenBank/DDBJ whole genome shotgun (WGS) entry which is preliminary data.</text>
</comment>
<evidence type="ECO:0000313" key="2">
    <source>
        <dbReference type="EMBL" id="MCF4007449.1"/>
    </source>
</evidence>
<sequence>MNNSIRRSPVMRACIVATAVALCSTGTASALDLDLVGVPGRTQITMRDGVGNSLGTANQYESRPALSLAKLYLGYWVLRHGEPGDQARVENMIRFSEDATATDLDRKYPDAIASILRDYQLGDSHYSGYWGTTTTSTADIARFLESVRYDPAAEPMMRGMATASPIAADGYHQDYGTATVPGVSGTKFGWSDNGAINATASIGPGFSLAAHTYGPAGQLTEDVQRTVIPGAGGLGQPLTITVGSSSVPVYSGQQVRQKLDCFRHGPIDPVAPIGDDWLIPDAVVDAVAGACTGPHLSS</sequence>
<gene>
    <name evidence="2" type="ORF">L1O03_09760</name>
</gene>
<evidence type="ECO:0000313" key="3">
    <source>
        <dbReference type="Proteomes" id="UP001139336"/>
    </source>
</evidence>
<dbReference type="AlphaFoldDB" id="A0A9X1QQI9"/>
<dbReference type="RefSeq" id="WP_236119589.1">
    <property type="nucleotide sequence ID" value="NZ_JAKGSI010000005.1"/>
</dbReference>
<feature type="chain" id="PRO_5040738135" description="Serine hydrolase" evidence="1">
    <location>
        <begin position="31"/>
        <end position="298"/>
    </location>
</feature>
<reference evidence="2" key="1">
    <citation type="submission" date="2022-01" db="EMBL/GenBank/DDBJ databases">
        <title>Corynebacterium sp. nov isolated from isolated from the feces of the greater white-fronted geese (Anser albifrons) at Poyang Lake, PR China.</title>
        <authorList>
            <person name="Liu Q."/>
        </authorList>
    </citation>
    <scope>NUCLEOTIDE SEQUENCE</scope>
    <source>
        <strain evidence="2">JCM 32435</strain>
    </source>
</reference>
<organism evidence="2 3">
    <name type="scientific">Corynebacterium uropygiale</name>
    <dbReference type="NCBI Taxonomy" id="1775911"/>
    <lineage>
        <taxon>Bacteria</taxon>
        <taxon>Bacillati</taxon>
        <taxon>Actinomycetota</taxon>
        <taxon>Actinomycetes</taxon>
        <taxon>Mycobacteriales</taxon>
        <taxon>Corynebacteriaceae</taxon>
        <taxon>Corynebacterium</taxon>
    </lineage>
</organism>
<proteinExistence type="predicted"/>
<dbReference type="InterPro" id="IPR012338">
    <property type="entry name" value="Beta-lactam/transpept-like"/>
</dbReference>
<feature type="signal peptide" evidence="1">
    <location>
        <begin position="1"/>
        <end position="30"/>
    </location>
</feature>
<dbReference type="Proteomes" id="UP001139336">
    <property type="component" value="Unassembled WGS sequence"/>
</dbReference>
<evidence type="ECO:0000256" key="1">
    <source>
        <dbReference type="SAM" id="SignalP"/>
    </source>
</evidence>
<accession>A0A9X1QQI9</accession>
<dbReference type="EMBL" id="JAKGSI010000005">
    <property type="protein sequence ID" value="MCF4007449.1"/>
    <property type="molecule type" value="Genomic_DNA"/>
</dbReference>